<accession>G0QP45</accession>
<dbReference type="PANTHER" id="PTHR24348">
    <property type="entry name" value="SERINE/THREONINE-PROTEIN KINASE UNC-51-RELATED"/>
    <property type="match status" value="1"/>
</dbReference>
<dbReference type="GO" id="GO:0005829">
    <property type="term" value="C:cytosol"/>
    <property type="evidence" value="ECO:0007669"/>
    <property type="project" value="TreeGrafter"/>
</dbReference>
<dbReference type="GO" id="GO:0005776">
    <property type="term" value="C:autophagosome"/>
    <property type="evidence" value="ECO:0007669"/>
    <property type="project" value="TreeGrafter"/>
</dbReference>
<evidence type="ECO:0000313" key="7">
    <source>
        <dbReference type="Proteomes" id="UP000008983"/>
    </source>
</evidence>
<keyword evidence="4" id="KW-0067">ATP-binding</keyword>
<dbReference type="InParanoid" id="G0QP45"/>
<dbReference type="SUPFAM" id="SSF56112">
    <property type="entry name" value="Protein kinase-like (PK-like)"/>
    <property type="match status" value="1"/>
</dbReference>
<keyword evidence="7" id="KW-1185">Reference proteome</keyword>
<reference evidence="6 7" key="1">
    <citation type="submission" date="2011-07" db="EMBL/GenBank/DDBJ databases">
        <authorList>
            <person name="Coyne R."/>
            <person name="Brami D."/>
            <person name="Johnson J."/>
            <person name="Hostetler J."/>
            <person name="Hannick L."/>
            <person name="Clark T."/>
            <person name="Cassidy-Hanley D."/>
            <person name="Inman J."/>
        </authorList>
    </citation>
    <scope>NUCLEOTIDE SEQUENCE [LARGE SCALE GENOMIC DNA]</scope>
    <source>
        <strain evidence="6 7">G5</strain>
    </source>
</reference>
<dbReference type="RefSeq" id="XP_004036997.1">
    <property type="nucleotide sequence ID" value="XM_004036949.1"/>
</dbReference>
<name>G0QP45_ICHMU</name>
<dbReference type="STRING" id="857967.G0QP45"/>
<proteinExistence type="predicted"/>
<evidence type="ECO:0000256" key="2">
    <source>
        <dbReference type="ARBA" id="ARBA00022741"/>
    </source>
</evidence>
<evidence type="ECO:0000256" key="4">
    <source>
        <dbReference type="ARBA" id="ARBA00022840"/>
    </source>
</evidence>
<dbReference type="EMBL" id="GL983522">
    <property type="protein sequence ID" value="EGR33011.1"/>
    <property type="molecule type" value="Genomic_DNA"/>
</dbReference>
<dbReference type="OMA" id="QMEFEYL"/>
<keyword evidence="1 6" id="KW-0808">Transferase</keyword>
<dbReference type="eggNOG" id="KOG0595">
    <property type="taxonomic scope" value="Eukaryota"/>
</dbReference>
<dbReference type="EC" id="2.7.12.1" evidence="6"/>
<dbReference type="GO" id="GO:0010506">
    <property type="term" value="P:regulation of autophagy"/>
    <property type="evidence" value="ECO:0007669"/>
    <property type="project" value="InterPro"/>
</dbReference>
<dbReference type="OrthoDB" id="285462at2759"/>
<dbReference type="PROSITE" id="PS50011">
    <property type="entry name" value="PROTEIN_KINASE_DOM"/>
    <property type="match status" value="1"/>
</dbReference>
<evidence type="ECO:0000313" key="6">
    <source>
        <dbReference type="EMBL" id="EGR33011.1"/>
    </source>
</evidence>
<feature type="domain" description="Protein kinase" evidence="5">
    <location>
        <begin position="1"/>
        <end position="105"/>
    </location>
</feature>
<evidence type="ECO:0000256" key="1">
    <source>
        <dbReference type="ARBA" id="ARBA00022679"/>
    </source>
</evidence>
<evidence type="ECO:0000259" key="5">
    <source>
        <dbReference type="PROSITE" id="PS50011"/>
    </source>
</evidence>
<dbReference type="InterPro" id="IPR045269">
    <property type="entry name" value="Atg1-like"/>
</dbReference>
<dbReference type="GO" id="GO:0005524">
    <property type="term" value="F:ATP binding"/>
    <property type="evidence" value="ECO:0007669"/>
    <property type="project" value="UniProtKB-KW"/>
</dbReference>
<dbReference type="GO" id="GO:0000407">
    <property type="term" value="C:phagophore assembly site"/>
    <property type="evidence" value="ECO:0007669"/>
    <property type="project" value="TreeGrafter"/>
</dbReference>
<dbReference type="AlphaFoldDB" id="G0QP45"/>
<dbReference type="PANTHER" id="PTHR24348:SF22">
    <property type="entry name" value="NON-SPECIFIC SERINE_THREONINE PROTEIN KINASE"/>
    <property type="match status" value="1"/>
</dbReference>
<dbReference type="GeneID" id="14909184"/>
<dbReference type="GO" id="GO:0004674">
    <property type="term" value="F:protein serine/threonine kinase activity"/>
    <property type="evidence" value="ECO:0007669"/>
    <property type="project" value="InterPro"/>
</dbReference>
<dbReference type="InterPro" id="IPR011009">
    <property type="entry name" value="Kinase-like_dom_sf"/>
</dbReference>
<dbReference type="InterPro" id="IPR000719">
    <property type="entry name" value="Prot_kinase_dom"/>
</dbReference>
<protein>
    <submittedName>
        <fullName evidence="6">Protein kinase domain protein</fullName>
        <ecNumber evidence="6">2.7.12.1</ecNumber>
    </submittedName>
</protein>
<dbReference type="Proteomes" id="UP000008983">
    <property type="component" value="Unassembled WGS sequence"/>
</dbReference>
<sequence>MEQDLIQTSVGSPLYMCPQILNQQKYSSKCDVWSLGIIFFEMVYGKTPWKAANIYDLIIKINKEKLLYPQEPLISDQLKEIIGKMLELEEKNRIGWEQLFGLKIFQDIEEENKEEKQEQDEDFLKKTQNENKKYFNGKKQVLNSIYECENRKNKIKDNNYIIKEEEQQKQQQEMNFNNNEYLDDKTKEKYSQIFSQYNNIQETKKIIRKIGSWILHRRNKAVFLNNITVKLYDFYDNKVFMFDKIIFYKIMFVLSKYQTMIIYKINQRLKTKLLEKNNKFSQDEWKVFVKSNERGVLQNFVQKDLDVIKLFFEELLKKCSQFFQCQIKECFDEKDKDNLQNILSICNKQIEDKNKFDVIYDLNVNEFFSYLKSFIEQNGLFNNLEVLQFLMHVKNAVKIKEFFKYKTEPKFDFMKYYETVQKMDCNKIIKNLFKS</sequence>
<dbReference type="GO" id="GO:0016020">
    <property type="term" value="C:membrane"/>
    <property type="evidence" value="ECO:0007669"/>
    <property type="project" value="TreeGrafter"/>
</dbReference>
<dbReference type="GO" id="GO:0004712">
    <property type="term" value="F:protein serine/threonine/tyrosine kinase activity"/>
    <property type="evidence" value="ECO:0007669"/>
    <property type="project" value="UniProtKB-EC"/>
</dbReference>
<dbReference type="Gene3D" id="1.10.510.10">
    <property type="entry name" value="Transferase(Phosphotransferase) domain 1"/>
    <property type="match status" value="1"/>
</dbReference>
<gene>
    <name evidence="6" type="ORF">IMG5_063820</name>
</gene>
<dbReference type="Pfam" id="PF00069">
    <property type="entry name" value="Pkinase"/>
    <property type="match status" value="1"/>
</dbReference>
<keyword evidence="2" id="KW-0547">Nucleotide-binding</keyword>
<dbReference type="GO" id="GO:0000045">
    <property type="term" value="P:autophagosome assembly"/>
    <property type="evidence" value="ECO:0007669"/>
    <property type="project" value="TreeGrafter"/>
</dbReference>
<keyword evidence="3 6" id="KW-0418">Kinase</keyword>
<organism evidence="6 7">
    <name type="scientific">Ichthyophthirius multifiliis</name>
    <name type="common">White spot disease agent</name>
    <name type="synonym">Ich</name>
    <dbReference type="NCBI Taxonomy" id="5932"/>
    <lineage>
        <taxon>Eukaryota</taxon>
        <taxon>Sar</taxon>
        <taxon>Alveolata</taxon>
        <taxon>Ciliophora</taxon>
        <taxon>Intramacronucleata</taxon>
        <taxon>Oligohymenophorea</taxon>
        <taxon>Hymenostomatida</taxon>
        <taxon>Ophryoglenina</taxon>
        <taxon>Ichthyophthirius</taxon>
    </lineage>
</organism>
<evidence type="ECO:0000256" key="3">
    <source>
        <dbReference type="ARBA" id="ARBA00022777"/>
    </source>
</evidence>